<dbReference type="Proteomes" id="UP000076881">
    <property type="component" value="Unassembled WGS sequence"/>
</dbReference>
<evidence type="ECO:0000313" key="4">
    <source>
        <dbReference type="Proteomes" id="UP000076881"/>
    </source>
</evidence>
<protein>
    <submittedName>
        <fullName evidence="3">Uncharacterized protein</fullName>
    </submittedName>
</protein>
<dbReference type="AlphaFoldDB" id="A0A167ZPT8"/>
<proteinExistence type="predicted"/>
<dbReference type="OrthoDB" id="4867982at2759"/>
<reference evidence="3 4" key="1">
    <citation type="journal article" date="2016" name="Genome Biol. Evol.">
        <title>Divergent and convergent evolution of fungal pathogenicity.</title>
        <authorList>
            <person name="Shang Y."/>
            <person name="Xiao G."/>
            <person name="Zheng P."/>
            <person name="Cen K."/>
            <person name="Zhan S."/>
            <person name="Wang C."/>
        </authorList>
    </citation>
    <scope>NUCLEOTIDE SEQUENCE [LARGE SCALE GENOMIC DNA]</scope>
    <source>
        <strain evidence="3 4">RCEF 1005</strain>
    </source>
</reference>
<evidence type="ECO:0000256" key="2">
    <source>
        <dbReference type="SAM" id="SignalP"/>
    </source>
</evidence>
<feature type="region of interest" description="Disordered" evidence="1">
    <location>
        <begin position="98"/>
        <end position="134"/>
    </location>
</feature>
<dbReference type="EMBL" id="AZHF01000012">
    <property type="protein sequence ID" value="OAA67770.1"/>
    <property type="molecule type" value="Genomic_DNA"/>
</dbReference>
<feature type="compositionally biased region" description="Basic and acidic residues" evidence="1">
    <location>
        <begin position="98"/>
        <end position="119"/>
    </location>
</feature>
<feature type="chain" id="PRO_5007895062" evidence="2">
    <location>
        <begin position="18"/>
        <end position="134"/>
    </location>
</feature>
<accession>A0A167ZPT8</accession>
<gene>
    <name evidence="3" type="ORF">LEL_10393</name>
</gene>
<name>A0A167ZPT8_CORDF</name>
<sequence length="134" mass="15003">MKAAAVLAVALSGVAFAAPEIYATDKSEPFKDLSNLKYNNNLPIADAAADIERREVSEPVKDNRNLHYNTNNKMPIAMTKRNLHYNAANKMPIAMASPERREVPVERRKASKPIKDNRNLHYNANNKMPIAESD</sequence>
<comment type="caution">
    <text evidence="3">The sequence shown here is derived from an EMBL/GenBank/DDBJ whole genome shotgun (WGS) entry which is preliminary data.</text>
</comment>
<organism evidence="3 4">
    <name type="scientific">Akanthomyces lecanii RCEF 1005</name>
    <dbReference type="NCBI Taxonomy" id="1081108"/>
    <lineage>
        <taxon>Eukaryota</taxon>
        <taxon>Fungi</taxon>
        <taxon>Dikarya</taxon>
        <taxon>Ascomycota</taxon>
        <taxon>Pezizomycotina</taxon>
        <taxon>Sordariomycetes</taxon>
        <taxon>Hypocreomycetidae</taxon>
        <taxon>Hypocreales</taxon>
        <taxon>Cordycipitaceae</taxon>
        <taxon>Akanthomyces</taxon>
        <taxon>Cordyceps confragosa</taxon>
    </lineage>
</organism>
<keyword evidence="4" id="KW-1185">Reference proteome</keyword>
<evidence type="ECO:0000256" key="1">
    <source>
        <dbReference type="SAM" id="MobiDB-lite"/>
    </source>
</evidence>
<keyword evidence="2" id="KW-0732">Signal</keyword>
<evidence type="ECO:0000313" key="3">
    <source>
        <dbReference type="EMBL" id="OAA67770.1"/>
    </source>
</evidence>
<feature type="signal peptide" evidence="2">
    <location>
        <begin position="1"/>
        <end position="17"/>
    </location>
</feature>